<feature type="domain" description="Cation efflux protein transmembrane" evidence="6">
    <location>
        <begin position="21"/>
        <end position="68"/>
    </location>
</feature>
<name>A0A517NKF4_9BACT</name>
<feature type="transmembrane region" description="Helical" evidence="5">
    <location>
        <begin position="15"/>
        <end position="40"/>
    </location>
</feature>
<dbReference type="Proteomes" id="UP000318538">
    <property type="component" value="Chromosome"/>
</dbReference>
<evidence type="ECO:0000256" key="3">
    <source>
        <dbReference type="ARBA" id="ARBA00022989"/>
    </source>
</evidence>
<dbReference type="KEGG" id="rlc:K227x_60490"/>
<proteinExistence type="predicted"/>
<dbReference type="InterPro" id="IPR058533">
    <property type="entry name" value="Cation_efflux_TM"/>
</dbReference>
<keyword evidence="3 5" id="KW-1133">Transmembrane helix</keyword>
<evidence type="ECO:0000256" key="2">
    <source>
        <dbReference type="ARBA" id="ARBA00022692"/>
    </source>
</evidence>
<keyword evidence="2 5" id="KW-0812">Transmembrane</keyword>
<dbReference type="Gene3D" id="1.20.1510.10">
    <property type="entry name" value="Cation efflux protein transmembrane domain"/>
    <property type="match status" value="1"/>
</dbReference>
<dbReference type="EMBL" id="CP036525">
    <property type="protein sequence ID" value="QDT07621.1"/>
    <property type="molecule type" value="Genomic_DNA"/>
</dbReference>
<dbReference type="RefSeq" id="WP_246146344.1">
    <property type="nucleotide sequence ID" value="NZ_CP036525.1"/>
</dbReference>
<dbReference type="SUPFAM" id="SSF161111">
    <property type="entry name" value="Cation efflux protein transmembrane domain-like"/>
    <property type="match status" value="1"/>
</dbReference>
<reference evidence="7 8" key="1">
    <citation type="submission" date="2019-02" db="EMBL/GenBank/DDBJ databases">
        <title>Deep-cultivation of Planctomycetes and their phenomic and genomic characterization uncovers novel biology.</title>
        <authorList>
            <person name="Wiegand S."/>
            <person name="Jogler M."/>
            <person name="Boedeker C."/>
            <person name="Pinto D."/>
            <person name="Vollmers J."/>
            <person name="Rivas-Marin E."/>
            <person name="Kohn T."/>
            <person name="Peeters S.H."/>
            <person name="Heuer A."/>
            <person name="Rast P."/>
            <person name="Oberbeckmann S."/>
            <person name="Bunk B."/>
            <person name="Jeske O."/>
            <person name="Meyerdierks A."/>
            <person name="Storesund J.E."/>
            <person name="Kallscheuer N."/>
            <person name="Luecker S."/>
            <person name="Lage O.M."/>
            <person name="Pohl T."/>
            <person name="Merkel B.J."/>
            <person name="Hornburger P."/>
            <person name="Mueller R.-W."/>
            <person name="Bruemmer F."/>
            <person name="Labrenz M."/>
            <person name="Spormann A.M."/>
            <person name="Op den Camp H."/>
            <person name="Overmann J."/>
            <person name="Amann R."/>
            <person name="Jetten M.S.M."/>
            <person name="Mascher T."/>
            <person name="Medema M.H."/>
            <person name="Devos D.P."/>
            <person name="Kaster A.-K."/>
            <person name="Ovreas L."/>
            <person name="Rohde M."/>
            <person name="Galperin M.Y."/>
            <person name="Jogler C."/>
        </authorList>
    </citation>
    <scope>NUCLEOTIDE SEQUENCE [LARGE SCALE GENOMIC DNA]</scope>
    <source>
        <strain evidence="7 8">K22_7</strain>
    </source>
</reference>
<dbReference type="GO" id="GO:0016020">
    <property type="term" value="C:membrane"/>
    <property type="evidence" value="ECO:0007669"/>
    <property type="project" value="UniProtKB-SubCell"/>
</dbReference>
<dbReference type="Pfam" id="PF01545">
    <property type="entry name" value="Cation_efflux"/>
    <property type="match status" value="1"/>
</dbReference>
<gene>
    <name evidence="7" type="ORF">K227x_60490</name>
</gene>
<evidence type="ECO:0000256" key="4">
    <source>
        <dbReference type="ARBA" id="ARBA00023136"/>
    </source>
</evidence>
<keyword evidence="8" id="KW-1185">Reference proteome</keyword>
<dbReference type="AlphaFoldDB" id="A0A517NKF4"/>
<evidence type="ECO:0000313" key="8">
    <source>
        <dbReference type="Proteomes" id="UP000318538"/>
    </source>
</evidence>
<evidence type="ECO:0000256" key="1">
    <source>
        <dbReference type="ARBA" id="ARBA00004141"/>
    </source>
</evidence>
<keyword evidence="4 5" id="KW-0472">Membrane</keyword>
<dbReference type="InterPro" id="IPR027469">
    <property type="entry name" value="Cation_efflux_TMD_sf"/>
</dbReference>
<sequence>MHQCAHHHHPAGADYGWAFAVGVTLNVVFVAIEGAFGWWTGSLALLADAGHNLSDVLGLLMAWGGYALAW</sequence>
<evidence type="ECO:0000259" key="6">
    <source>
        <dbReference type="Pfam" id="PF01545"/>
    </source>
</evidence>
<organism evidence="7 8">
    <name type="scientific">Rubripirellula lacrimiformis</name>
    <dbReference type="NCBI Taxonomy" id="1930273"/>
    <lineage>
        <taxon>Bacteria</taxon>
        <taxon>Pseudomonadati</taxon>
        <taxon>Planctomycetota</taxon>
        <taxon>Planctomycetia</taxon>
        <taxon>Pirellulales</taxon>
        <taxon>Pirellulaceae</taxon>
        <taxon>Rubripirellula</taxon>
    </lineage>
</organism>
<comment type="subcellular location">
    <subcellularLocation>
        <location evidence="1">Membrane</location>
        <topology evidence="1">Multi-pass membrane protein</topology>
    </subcellularLocation>
</comment>
<evidence type="ECO:0000313" key="7">
    <source>
        <dbReference type="EMBL" id="QDT07621.1"/>
    </source>
</evidence>
<evidence type="ECO:0000256" key="5">
    <source>
        <dbReference type="SAM" id="Phobius"/>
    </source>
</evidence>
<protein>
    <submittedName>
        <fullName evidence="7">Zinc transporter ZitB</fullName>
    </submittedName>
</protein>
<dbReference type="GO" id="GO:0008324">
    <property type="term" value="F:monoatomic cation transmembrane transporter activity"/>
    <property type="evidence" value="ECO:0007669"/>
    <property type="project" value="InterPro"/>
</dbReference>
<accession>A0A517NKF4</accession>